<dbReference type="AlphaFoldDB" id="A0A6H5I6Z4"/>
<dbReference type="EMBL" id="CADCXV010000540">
    <property type="protein sequence ID" value="CAB0030759.1"/>
    <property type="molecule type" value="Genomic_DNA"/>
</dbReference>
<evidence type="ECO:0000313" key="3">
    <source>
        <dbReference type="Proteomes" id="UP000479190"/>
    </source>
</evidence>
<protein>
    <submittedName>
        <fullName evidence="2">Uncharacterized protein</fullName>
    </submittedName>
</protein>
<sequence length="190" mass="20981">MTELVSRYRIGQAEVAYQLPRPSLTALHLSVPQEVQPATVPANVRMQIDKCATQNRILSSGRKGIAPSLAKIRGPCKISKCSAPTYSHLIGESGGISCRESHCSDLKPCYSRSSTGRKRRAQLGNSPMLQVSESTTAAVSDETANQQQLMLQAVNYQQPATKKRWPKLQQKQKSRTLKKPDVAVRRNPIK</sequence>
<dbReference type="Proteomes" id="UP000479190">
    <property type="component" value="Unassembled WGS sequence"/>
</dbReference>
<feature type="region of interest" description="Disordered" evidence="1">
    <location>
        <begin position="157"/>
        <end position="190"/>
    </location>
</feature>
<proteinExistence type="predicted"/>
<feature type="compositionally biased region" description="Basic residues" evidence="1">
    <location>
        <begin position="161"/>
        <end position="177"/>
    </location>
</feature>
<organism evidence="2 3">
    <name type="scientific">Trichogramma brassicae</name>
    <dbReference type="NCBI Taxonomy" id="86971"/>
    <lineage>
        <taxon>Eukaryota</taxon>
        <taxon>Metazoa</taxon>
        <taxon>Ecdysozoa</taxon>
        <taxon>Arthropoda</taxon>
        <taxon>Hexapoda</taxon>
        <taxon>Insecta</taxon>
        <taxon>Pterygota</taxon>
        <taxon>Neoptera</taxon>
        <taxon>Endopterygota</taxon>
        <taxon>Hymenoptera</taxon>
        <taxon>Apocrita</taxon>
        <taxon>Proctotrupomorpha</taxon>
        <taxon>Chalcidoidea</taxon>
        <taxon>Trichogrammatidae</taxon>
        <taxon>Trichogramma</taxon>
    </lineage>
</organism>
<gene>
    <name evidence="2" type="ORF">TBRA_LOCUS2749</name>
</gene>
<evidence type="ECO:0000313" key="2">
    <source>
        <dbReference type="EMBL" id="CAB0030759.1"/>
    </source>
</evidence>
<evidence type="ECO:0000256" key="1">
    <source>
        <dbReference type="SAM" id="MobiDB-lite"/>
    </source>
</evidence>
<accession>A0A6H5I6Z4</accession>
<keyword evidence="3" id="KW-1185">Reference proteome</keyword>
<reference evidence="2 3" key="1">
    <citation type="submission" date="2020-02" db="EMBL/GenBank/DDBJ databases">
        <authorList>
            <person name="Ferguson B K."/>
        </authorList>
    </citation>
    <scope>NUCLEOTIDE SEQUENCE [LARGE SCALE GENOMIC DNA]</scope>
</reference>
<name>A0A6H5I6Z4_9HYME</name>